<dbReference type="AlphaFoldDB" id="G5HQI3"/>
<protein>
    <submittedName>
        <fullName evidence="1">Uncharacterized protein</fullName>
    </submittedName>
</protein>
<evidence type="ECO:0000313" key="1">
    <source>
        <dbReference type="EMBL" id="EHE96309.1"/>
    </source>
</evidence>
<evidence type="ECO:0000313" key="2">
    <source>
        <dbReference type="Proteomes" id="UP000003763"/>
    </source>
</evidence>
<sequence length="62" mass="7146">MNTLVTPITMAATKFWKVIVIQLDLFESTIIDERHFSNKEEAKTFESKYAKNDSIICVACMM</sequence>
<dbReference type="Proteomes" id="UP000003763">
    <property type="component" value="Unassembled WGS sequence"/>
</dbReference>
<accession>G5HQI3</accession>
<dbReference type="HOGENOM" id="CLU_2896078_0_0_9"/>
<comment type="caution">
    <text evidence="1">The sequence shown here is derived from an EMBL/GenBank/DDBJ whole genome shotgun (WGS) entry which is preliminary data.</text>
</comment>
<gene>
    <name evidence="1" type="ORF">HMPREF9469_04845</name>
</gene>
<reference evidence="1 2" key="1">
    <citation type="submission" date="2011-08" db="EMBL/GenBank/DDBJ databases">
        <title>The Genome Sequence of Clostridium citroniae WAL-17108.</title>
        <authorList>
            <consortium name="The Broad Institute Genome Sequencing Platform"/>
            <person name="Earl A."/>
            <person name="Ward D."/>
            <person name="Feldgarden M."/>
            <person name="Gevers D."/>
            <person name="Finegold S.M."/>
            <person name="Summanen P.H."/>
            <person name="Molitoris D.R."/>
            <person name="Vaisanen M.L."/>
            <person name="Daigneault M."/>
            <person name="Allen-Vercoe E."/>
            <person name="Young S.K."/>
            <person name="Zeng Q."/>
            <person name="Gargeya S."/>
            <person name="Fitzgerald M."/>
            <person name="Haas B."/>
            <person name="Abouelleil A."/>
            <person name="Alvarado L."/>
            <person name="Arachchi H.M."/>
            <person name="Berlin A."/>
            <person name="Brown A."/>
            <person name="Chapman S.B."/>
            <person name="Chen Z."/>
            <person name="Dunbar C."/>
            <person name="Freedman E."/>
            <person name="Gearin G."/>
            <person name="Gellesch M."/>
            <person name="Goldberg J."/>
            <person name="Griggs A."/>
            <person name="Gujja S."/>
            <person name="Heiman D."/>
            <person name="Howarth C."/>
            <person name="Larson L."/>
            <person name="Lui A."/>
            <person name="MacDonald P.J.P."/>
            <person name="Montmayeur A."/>
            <person name="Murphy C."/>
            <person name="Neiman D."/>
            <person name="Pearson M."/>
            <person name="Priest M."/>
            <person name="Roberts A."/>
            <person name="Saif S."/>
            <person name="Shea T."/>
            <person name="Shenoy N."/>
            <person name="Sisk P."/>
            <person name="Stolte C."/>
            <person name="Sykes S."/>
            <person name="Wortman J."/>
            <person name="Nusbaum C."/>
            <person name="Birren B."/>
        </authorList>
    </citation>
    <scope>NUCLEOTIDE SEQUENCE [LARGE SCALE GENOMIC DNA]</scope>
    <source>
        <strain evidence="1 2">WAL-17108</strain>
    </source>
</reference>
<name>G5HQI3_9FIRM</name>
<proteinExistence type="predicted"/>
<dbReference type="EMBL" id="ADLJ01000044">
    <property type="protein sequence ID" value="EHE96309.1"/>
    <property type="molecule type" value="Genomic_DNA"/>
</dbReference>
<dbReference type="PATRIC" id="fig|742733.3.peg.4995"/>
<organism evidence="1 2">
    <name type="scientific">[Clostridium] citroniae WAL-17108</name>
    <dbReference type="NCBI Taxonomy" id="742733"/>
    <lineage>
        <taxon>Bacteria</taxon>
        <taxon>Bacillati</taxon>
        <taxon>Bacillota</taxon>
        <taxon>Clostridia</taxon>
        <taxon>Lachnospirales</taxon>
        <taxon>Lachnospiraceae</taxon>
        <taxon>Enterocloster</taxon>
    </lineage>
</organism>